<dbReference type="PANTHER" id="PTHR11715">
    <property type="entry name" value="GLYCINE CLEAVAGE SYSTEM H PROTEIN"/>
    <property type="match status" value="1"/>
</dbReference>
<comment type="cofactor">
    <cofactor evidence="3">
        <name>(R)-lipoate</name>
        <dbReference type="ChEBI" id="CHEBI:83088"/>
    </cofactor>
    <text evidence="3">Binds 1 lipoyl cofactor covalently.</text>
</comment>
<dbReference type="InterPro" id="IPR011053">
    <property type="entry name" value="Single_hybrid_motif"/>
</dbReference>
<evidence type="ECO:0000256" key="1">
    <source>
        <dbReference type="ARBA" id="ARBA00009249"/>
    </source>
</evidence>
<dbReference type="NCBIfam" id="TIGR00527">
    <property type="entry name" value="gcvH"/>
    <property type="match status" value="1"/>
</dbReference>
<evidence type="ECO:0000256" key="3">
    <source>
        <dbReference type="HAMAP-Rule" id="MF_00272"/>
    </source>
</evidence>
<dbReference type="InterPro" id="IPR033753">
    <property type="entry name" value="GCV_H/Fam206"/>
</dbReference>
<comment type="function">
    <text evidence="3">The glycine cleavage system catalyzes the degradation of glycine. The H protein shuttles the methylamine group of glycine from the P protein to the T protein.</text>
</comment>
<dbReference type="PANTHER" id="PTHR11715:SF3">
    <property type="entry name" value="GLYCINE CLEAVAGE SYSTEM H PROTEIN-RELATED"/>
    <property type="match status" value="1"/>
</dbReference>
<protein>
    <recommendedName>
        <fullName evidence="3">Glycine cleavage system H protein</fullName>
    </recommendedName>
    <alternativeName>
        <fullName evidence="3">Octanoyl/lipoyl carrier protein</fullName>
    </alternativeName>
</protein>
<dbReference type="Pfam" id="PF01597">
    <property type="entry name" value="GCV_H"/>
    <property type="match status" value="1"/>
</dbReference>
<dbReference type="InterPro" id="IPR000089">
    <property type="entry name" value="Biotin_lipoyl"/>
</dbReference>
<keyword evidence="2 3" id="KW-0450">Lipoyl</keyword>
<proteinExistence type="inferred from homology"/>
<dbReference type="InterPro" id="IPR002930">
    <property type="entry name" value="GCV_H"/>
</dbReference>
<evidence type="ECO:0000256" key="2">
    <source>
        <dbReference type="ARBA" id="ARBA00022823"/>
    </source>
</evidence>
<dbReference type="EMBL" id="CP051428">
    <property type="protein sequence ID" value="QJC53466.1"/>
    <property type="molecule type" value="Genomic_DNA"/>
</dbReference>
<reference evidence="6 7" key="1">
    <citation type="submission" date="2020-04" db="EMBL/GenBank/DDBJ databases">
        <title>Novel Paenibacillus strain UniB2 isolated from commercial digestive syrup.</title>
        <authorList>
            <person name="Thorat V."/>
            <person name="Kirdat K."/>
            <person name="Tiwarekar B."/>
            <person name="Yadav A."/>
        </authorList>
    </citation>
    <scope>NUCLEOTIDE SEQUENCE [LARGE SCALE GENOMIC DNA]</scope>
    <source>
        <strain evidence="6 7">UniB2</strain>
    </source>
</reference>
<dbReference type="HAMAP" id="MF_00272">
    <property type="entry name" value="GcvH"/>
    <property type="match status" value="1"/>
</dbReference>
<dbReference type="GO" id="GO:0009249">
    <property type="term" value="P:protein lipoylation"/>
    <property type="evidence" value="ECO:0007669"/>
    <property type="project" value="UniProtKB-UniRule"/>
</dbReference>
<evidence type="ECO:0000256" key="4">
    <source>
        <dbReference type="PIRSR" id="PIRSR617453-50"/>
    </source>
</evidence>
<dbReference type="NCBIfam" id="NF002270">
    <property type="entry name" value="PRK01202.1"/>
    <property type="match status" value="1"/>
</dbReference>
<feature type="domain" description="Lipoyl-binding" evidence="5">
    <location>
        <begin position="24"/>
        <end position="106"/>
    </location>
</feature>
<name>A0A6H2H224_9BACL</name>
<dbReference type="Gene3D" id="2.40.50.100">
    <property type="match status" value="1"/>
</dbReference>
<dbReference type="KEGG" id="palr:HGI30_19150"/>
<dbReference type="AlphaFoldDB" id="A0A6H2H224"/>
<dbReference type="InterPro" id="IPR017453">
    <property type="entry name" value="GCV_H_sub"/>
</dbReference>
<comment type="function">
    <text evidence="3">Is also involved in protein lipoylation via its role as an octanoyl/lipoyl carrier protein intermediate.</text>
</comment>
<dbReference type="RefSeq" id="WP_168909004.1">
    <property type="nucleotide sequence ID" value="NZ_CP051428.1"/>
</dbReference>
<evidence type="ECO:0000259" key="5">
    <source>
        <dbReference type="PROSITE" id="PS50968"/>
    </source>
</evidence>
<dbReference type="Proteomes" id="UP000502136">
    <property type="component" value="Chromosome"/>
</dbReference>
<evidence type="ECO:0000313" key="6">
    <source>
        <dbReference type="EMBL" id="QJC53466.1"/>
    </source>
</evidence>
<organism evidence="6 7">
    <name type="scientific">Paenibacillus albicereus</name>
    <dbReference type="NCBI Taxonomy" id="2726185"/>
    <lineage>
        <taxon>Bacteria</taxon>
        <taxon>Bacillati</taxon>
        <taxon>Bacillota</taxon>
        <taxon>Bacilli</taxon>
        <taxon>Bacillales</taxon>
        <taxon>Paenibacillaceae</taxon>
        <taxon>Paenibacillus</taxon>
    </lineage>
</organism>
<accession>A0A6H2H224</accession>
<dbReference type="SUPFAM" id="SSF51230">
    <property type="entry name" value="Single hybrid motif"/>
    <property type="match status" value="1"/>
</dbReference>
<comment type="similarity">
    <text evidence="1 3">Belongs to the GcvH family.</text>
</comment>
<dbReference type="GO" id="GO:0019464">
    <property type="term" value="P:glycine decarboxylation via glycine cleavage system"/>
    <property type="evidence" value="ECO:0007669"/>
    <property type="project" value="UniProtKB-UniRule"/>
</dbReference>
<dbReference type="CDD" id="cd06848">
    <property type="entry name" value="GCS_H"/>
    <property type="match status" value="1"/>
</dbReference>
<comment type="subunit">
    <text evidence="3">The glycine cleavage system is composed of four proteins: P, T, L and H.</text>
</comment>
<dbReference type="GO" id="GO:0005829">
    <property type="term" value="C:cytosol"/>
    <property type="evidence" value="ECO:0007669"/>
    <property type="project" value="TreeGrafter"/>
</dbReference>
<dbReference type="PROSITE" id="PS50968">
    <property type="entry name" value="BIOTINYL_LIPOYL"/>
    <property type="match status" value="1"/>
</dbReference>
<keyword evidence="7" id="KW-1185">Reference proteome</keyword>
<dbReference type="InterPro" id="IPR003016">
    <property type="entry name" value="2-oxoA_DH_lipoyl-BS"/>
</dbReference>
<feature type="modified residue" description="N6-lipoyllysine" evidence="3 4">
    <location>
        <position position="65"/>
    </location>
</feature>
<sequence>MSEIRQGLGYTEEHEWALAAGEHAVRIGITDHAQHQLGDIVFVELPRPGDRVEAGQPLGTIESVKTVSDLYAPVGGIVAKVNEALADSPELVNSEPYDGGWMLEIETDADASELVTALLDAAAYSERID</sequence>
<dbReference type="GO" id="GO:0005960">
    <property type="term" value="C:glycine cleavage complex"/>
    <property type="evidence" value="ECO:0007669"/>
    <property type="project" value="InterPro"/>
</dbReference>
<evidence type="ECO:0000313" key="7">
    <source>
        <dbReference type="Proteomes" id="UP000502136"/>
    </source>
</evidence>
<gene>
    <name evidence="3 6" type="primary">gcvH</name>
    <name evidence="6" type="ORF">HGI30_19150</name>
</gene>
<dbReference type="PROSITE" id="PS00189">
    <property type="entry name" value="LIPOYL"/>
    <property type="match status" value="1"/>
</dbReference>